<evidence type="ECO:0000313" key="12">
    <source>
        <dbReference type="Proteomes" id="UP000774617"/>
    </source>
</evidence>
<organism evidence="11 12">
    <name type="scientific">Macrophomina phaseolina</name>
    <dbReference type="NCBI Taxonomy" id="35725"/>
    <lineage>
        <taxon>Eukaryota</taxon>
        <taxon>Fungi</taxon>
        <taxon>Dikarya</taxon>
        <taxon>Ascomycota</taxon>
        <taxon>Pezizomycotina</taxon>
        <taxon>Dothideomycetes</taxon>
        <taxon>Dothideomycetes incertae sedis</taxon>
        <taxon>Botryosphaeriales</taxon>
        <taxon>Botryosphaeriaceae</taxon>
        <taxon>Macrophomina</taxon>
    </lineage>
</organism>
<evidence type="ECO:0000313" key="11">
    <source>
        <dbReference type="EMBL" id="KAH7054265.1"/>
    </source>
</evidence>
<dbReference type="Proteomes" id="UP000774617">
    <property type="component" value="Unassembled WGS sequence"/>
</dbReference>
<dbReference type="PANTHER" id="PTHR48022:SF26">
    <property type="entry name" value="MAJOR FACILITATOR SUPERFAMILY (MFS) PROFILE DOMAIN-CONTAINING PROTEIN-RELATED"/>
    <property type="match status" value="1"/>
</dbReference>
<comment type="similarity">
    <text evidence="2 7">Belongs to the major facilitator superfamily. Sugar transporter (TC 2.A.1.1) family.</text>
</comment>
<evidence type="ECO:0000256" key="2">
    <source>
        <dbReference type="ARBA" id="ARBA00010992"/>
    </source>
</evidence>
<dbReference type="InterPro" id="IPR003663">
    <property type="entry name" value="Sugar/inositol_transpt"/>
</dbReference>
<keyword evidence="12" id="KW-1185">Reference proteome</keyword>
<keyword evidence="5 9" id="KW-1133">Transmembrane helix</keyword>
<evidence type="ECO:0000256" key="6">
    <source>
        <dbReference type="ARBA" id="ARBA00023136"/>
    </source>
</evidence>
<feature type="region of interest" description="Disordered" evidence="8">
    <location>
        <begin position="491"/>
        <end position="512"/>
    </location>
</feature>
<dbReference type="SUPFAM" id="SSF103473">
    <property type="entry name" value="MFS general substrate transporter"/>
    <property type="match status" value="1"/>
</dbReference>
<feature type="transmembrane region" description="Helical" evidence="9">
    <location>
        <begin position="144"/>
        <end position="163"/>
    </location>
</feature>
<dbReference type="InterPro" id="IPR050360">
    <property type="entry name" value="MFS_Sugar_Transporters"/>
</dbReference>
<evidence type="ECO:0000256" key="5">
    <source>
        <dbReference type="ARBA" id="ARBA00022989"/>
    </source>
</evidence>
<reference evidence="11 12" key="1">
    <citation type="journal article" date="2021" name="Nat. Commun.">
        <title>Genetic determinants of endophytism in the Arabidopsis root mycobiome.</title>
        <authorList>
            <person name="Mesny F."/>
            <person name="Miyauchi S."/>
            <person name="Thiergart T."/>
            <person name="Pickel B."/>
            <person name="Atanasova L."/>
            <person name="Karlsson M."/>
            <person name="Huettel B."/>
            <person name="Barry K.W."/>
            <person name="Haridas S."/>
            <person name="Chen C."/>
            <person name="Bauer D."/>
            <person name="Andreopoulos W."/>
            <person name="Pangilinan J."/>
            <person name="LaButti K."/>
            <person name="Riley R."/>
            <person name="Lipzen A."/>
            <person name="Clum A."/>
            <person name="Drula E."/>
            <person name="Henrissat B."/>
            <person name="Kohler A."/>
            <person name="Grigoriev I.V."/>
            <person name="Martin F.M."/>
            <person name="Hacquard S."/>
        </authorList>
    </citation>
    <scope>NUCLEOTIDE SEQUENCE [LARGE SCALE GENOMIC DNA]</scope>
    <source>
        <strain evidence="11 12">MPI-SDFR-AT-0080</strain>
    </source>
</reference>
<evidence type="ECO:0000256" key="4">
    <source>
        <dbReference type="ARBA" id="ARBA00022692"/>
    </source>
</evidence>
<dbReference type="InterPro" id="IPR005829">
    <property type="entry name" value="Sugar_transporter_CS"/>
</dbReference>
<keyword evidence="6 9" id="KW-0472">Membrane</keyword>
<feature type="transmembrane region" description="Helical" evidence="9">
    <location>
        <begin position="309"/>
        <end position="326"/>
    </location>
</feature>
<keyword evidence="4 9" id="KW-0812">Transmembrane</keyword>
<feature type="transmembrane region" description="Helical" evidence="9">
    <location>
        <begin position="87"/>
        <end position="105"/>
    </location>
</feature>
<dbReference type="EMBL" id="JAGTJR010000009">
    <property type="protein sequence ID" value="KAH7054265.1"/>
    <property type="molecule type" value="Genomic_DNA"/>
</dbReference>
<evidence type="ECO:0000259" key="10">
    <source>
        <dbReference type="PROSITE" id="PS50850"/>
    </source>
</evidence>
<dbReference type="NCBIfam" id="TIGR00879">
    <property type="entry name" value="SP"/>
    <property type="match status" value="1"/>
</dbReference>
<dbReference type="Pfam" id="PF00083">
    <property type="entry name" value="Sugar_tr"/>
    <property type="match status" value="1"/>
</dbReference>
<evidence type="ECO:0000256" key="3">
    <source>
        <dbReference type="ARBA" id="ARBA00022448"/>
    </source>
</evidence>
<sequence length="537" mass="60011">MAPYFGLKGGWLTFWVTVACATDMTLFGYDQGVFGGVVVTQDFLDTLDLNGKTTLVSTVTAIYDIGCFFGAILSFMIGERLGRKKSVMLGTTIMAAGAIIQIASFGVPEMIVGRIVGGIGNGINTATAPVWQGETSKASWRGKLVIIEMIMNIAGFSLSNWVTYGFSFLDGSVSWRFPLAFQFIFIFILWGTTPWLPESPRWLIARGRIDEADQILADLENKAVDDPYIVAQSKDIQWAVNYEKENAVRWRDLLRGRTGEQGGTCTIRRLVLGMGTQAMQQLAGINVTSYYLPYVLINSVGLSNNLSRLLAACNSVSYLAFSTIGIPNVERWGRRKMMMYAAAGQCVCYLLITVCLRFSEPEFENRKQWASASVAFFFLYYVFFGIGWQGVPWLYPTEVNSLSMRTKGAALGTATNWIFNFMVVEITPPGIESLGWQFYIIWTVFNGAFVPIVYLFYPETADRSLEDLDRLFIENHDIFVFRNKEATSTKRPARYVEQEEDEVRRQSSIKPEDVSGAVAAHAKDVLASQNAEKIDKV</sequence>
<feature type="transmembrane region" description="Helical" evidence="9">
    <location>
        <begin position="371"/>
        <end position="395"/>
    </location>
</feature>
<comment type="caution">
    <text evidence="11">The sequence shown here is derived from an EMBL/GenBank/DDBJ whole genome shotgun (WGS) entry which is preliminary data.</text>
</comment>
<feature type="transmembrane region" description="Helical" evidence="9">
    <location>
        <begin position="175"/>
        <end position="196"/>
    </location>
</feature>
<feature type="transmembrane region" description="Helical" evidence="9">
    <location>
        <begin position="55"/>
        <end position="75"/>
    </location>
</feature>
<feature type="transmembrane region" description="Helical" evidence="9">
    <location>
        <begin position="278"/>
        <end position="297"/>
    </location>
</feature>
<dbReference type="PANTHER" id="PTHR48022">
    <property type="entry name" value="PLASTIDIC GLUCOSE TRANSPORTER 4"/>
    <property type="match status" value="1"/>
</dbReference>
<dbReference type="InterPro" id="IPR036259">
    <property type="entry name" value="MFS_trans_sf"/>
</dbReference>
<feature type="transmembrane region" description="Helical" evidence="9">
    <location>
        <begin position="338"/>
        <end position="359"/>
    </location>
</feature>
<name>A0ABQ8GF66_9PEZI</name>
<dbReference type="InterPro" id="IPR020846">
    <property type="entry name" value="MFS_dom"/>
</dbReference>
<evidence type="ECO:0000256" key="7">
    <source>
        <dbReference type="RuleBase" id="RU003346"/>
    </source>
</evidence>
<evidence type="ECO:0000256" key="8">
    <source>
        <dbReference type="SAM" id="MobiDB-lite"/>
    </source>
</evidence>
<dbReference type="InterPro" id="IPR005828">
    <property type="entry name" value="MFS_sugar_transport-like"/>
</dbReference>
<dbReference type="PROSITE" id="PS50850">
    <property type="entry name" value="MFS"/>
    <property type="match status" value="1"/>
</dbReference>
<evidence type="ECO:0000256" key="1">
    <source>
        <dbReference type="ARBA" id="ARBA00004141"/>
    </source>
</evidence>
<protein>
    <submittedName>
        <fullName evidence="11">General substrate transporter</fullName>
    </submittedName>
</protein>
<comment type="subcellular location">
    <subcellularLocation>
        <location evidence="1">Membrane</location>
        <topology evidence="1">Multi-pass membrane protein</topology>
    </subcellularLocation>
</comment>
<evidence type="ECO:0000256" key="9">
    <source>
        <dbReference type="SAM" id="Phobius"/>
    </source>
</evidence>
<proteinExistence type="inferred from homology"/>
<gene>
    <name evidence="11" type="ORF">B0J12DRAFT_709744</name>
</gene>
<keyword evidence="3 7" id="KW-0813">Transport</keyword>
<accession>A0ABQ8GF66</accession>
<dbReference type="PROSITE" id="PS00216">
    <property type="entry name" value="SUGAR_TRANSPORT_1"/>
    <property type="match status" value="1"/>
</dbReference>
<dbReference type="Gene3D" id="1.20.1250.20">
    <property type="entry name" value="MFS general substrate transporter like domains"/>
    <property type="match status" value="1"/>
</dbReference>
<feature type="transmembrane region" description="Helical" evidence="9">
    <location>
        <begin position="436"/>
        <end position="457"/>
    </location>
</feature>
<dbReference type="PRINTS" id="PR00171">
    <property type="entry name" value="SUGRTRNSPORT"/>
</dbReference>
<feature type="domain" description="Major facilitator superfamily (MFS) profile" evidence="10">
    <location>
        <begin position="16"/>
        <end position="461"/>
    </location>
</feature>